<dbReference type="HOGENOM" id="CLU_020473_0_2_10"/>
<dbReference type="RefSeq" id="WP_007850079.1">
    <property type="nucleotide sequence ID" value="NZ_JH724136.1"/>
</dbReference>
<organism evidence="3 4">
    <name type="scientific">Phocaeicola dorei CL02T12C06</name>
    <dbReference type="NCBI Taxonomy" id="997876"/>
    <lineage>
        <taxon>Bacteria</taxon>
        <taxon>Pseudomonadati</taxon>
        <taxon>Bacteroidota</taxon>
        <taxon>Bacteroidia</taxon>
        <taxon>Bacteroidales</taxon>
        <taxon>Bacteroidaceae</taxon>
        <taxon>Phocaeicola</taxon>
    </lineage>
</organism>
<protein>
    <recommendedName>
        <fullName evidence="2">Signal transduction histidine kinase internal region domain-containing protein</fullName>
    </recommendedName>
</protein>
<evidence type="ECO:0000313" key="3">
    <source>
        <dbReference type="EMBL" id="EIY29100.1"/>
    </source>
</evidence>
<keyword evidence="4" id="KW-1185">Reference proteome</keyword>
<gene>
    <name evidence="3" type="ORF">HMPREF1064_03888</name>
</gene>
<evidence type="ECO:0000256" key="1">
    <source>
        <dbReference type="SAM" id="Phobius"/>
    </source>
</evidence>
<keyword evidence="1" id="KW-1133">Transmembrane helix</keyword>
<dbReference type="GO" id="GO:0016020">
    <property type="term" value="C:membrane"/>
    <property type="evidence" value="ECO:0007669"/>
    <property type="project" value="InterPro"/>
</dbReference>
<dbReference type="GO" id="GO:0000155">
    <property type="term" value="F:phosphorelay sensor kinase activity"/>
    <property type="evidence" value="ECO:0007669"/>
    <property type="project" value="InterPro"/>
</dbReference>
<keyword evidence="1" id="KW-0472">Membrane</keyword>
<feature type="domain" description="Signal transduction histidine kinase internal region" evidence="2">
    <location>
        <begin position="171"/>
        <end position="249"/>
    </location>
</feature>
<feature type="transmembrane region" description="Helical" evidence="1">
    <location>
        <begin position="28"/>
        <end position="46"/>
    </location>
</feature>
<evidence type="ECO:0000259" key="2">
    <source>
        <dbReference type="Pfam" id="PF06580"/>
    </source>
</evidence>
<accession>I8VRP4</accession>
<dbReference type="PANTHER" id="PTHR34220:SF7">
    <property type="entry name" value="SENSOR HISTIDINE KINASE YPDA"/>
    <property type="match status" value="1"/>
</dbReference>
<dbReference type="PANTHER" id="PTHR34220">
    <property type="entry name" value="SENSOR HISTIDINE KINASE YPDA"/>
    <property type="match status" value="1"/>
</dbReference>
<feature type="transmembrane region" description="Helical" evidence="1">
    <location>
        <begin position="58"/>
        <end position="78"/>
    </location>
</feature>
<dbReference type="InterPro" id="IPR010559">
    <property type="entry name" value="Sig_transdc_His_kin_internal"/>
</dbReference>
<dbReference type="Proteomes" id="UP000005974">
    <property type="component" value="Unassembled WGS sequence"/>
</dbReference>
<dbReference type="PATRIC" id="fig|997876.3.peg.4060"/>
<dbReference type="AlphaFoldDB" id="I8VRP4"/>
<dbReference type="Pfam" id="PF06580">
    <property type="entry name" value="His_kinase"/>
    <property type="match status" value="1"/>
</dbReference>
<feature type="transmembrane region" description="Helical" evidence="1">
    <location>
        <begin position="90"/>
        <end position="115"/>
    </location>
</feature>
<feature type="transmembrane region" description="Helical" evidence="1">
    <location>
        <begin position="130"/>
        <end position="149"/>
    </location>
</feature>
<proteinExistence type="predicted"/>
<dbReference type="InterPro" id="IPR050640">
    <property type="entry name" value="Bact_2-comp_sensor_kinase"/>
</dbReference>
<reference evidence="3 4" key="1">
    <citation type="submission" date="2012-02" db="EMBL/GenBank/DDBJ databases">
        <title>The Genome Sequence of Bacteroides dorei CL02T12C06.</title>
        <authorList>
            <consortium name="The Broad Institute Genome Sequencing Platform"/>
            <person name="Earl A."/>
            <person name="Ward D."/>
            <person name="Feldgarden M."/>
            <person name="Gevers D."/>
            <person name="Zitomersky N.L."/>
            <person name="Coyne M.J."/>
            <person name="Comstock L.E."/>
            <person name="Young S.K."/>
            <person name="Zeng Q."/>
            <person name="Gargeya S."/>
            <person name="Fitzgerald M."/>
            <person name="Haas B."/>
            <person name="Abouelleil A."/>
            <person name="Alvarado L."/>
            <person name="Arachchi H.M."/>
            <person name="Berlin A."/>
            <person name="Chapman S.B."/>
            <person name="Gearin G."/>
            <person name="Goldberg J."/>
            <person name="Griggs A."/>
            <person name="Gujja S."/>
            <person name="Hansen M."/>
            <person name="Heiman D."/>
            <person name="Howarth C."/>
            <person name="Larimer J."/>
            <person name="Lui A."/>
            <person name="MacDonald P.J.P."/>
            <person name="McCowen C."/>
            <person name="Montmayeur A."/>
            <person name="Murphy C."/>
            <person name="Neiman D."/>
            <person name="Pearson M."/>
            <person name="Priest M."/>
            <person name="Roberts A."/>
            <person name="Saif S."/>
            <person name="Shea T."/>
            <person name="Sisk P."/>
            <person name="Stolte C."/>
            <person name="Sykes S."/>
            <person name="Wortman J."/>
            <person name="Nusbaum C."/>
            <person name="Birren B."/>
        </authorList>
    </citation>
    <scope>NUCLEOTIDE SEQUENCE [LARGE SCALE GENOMIC DNA]</scope>
    <source>
        <strain evidence="3 4">CL02T12C06</strain>
    </source>
</reference>
<evidence type="ECO:0000313" key="4">
    <source>
        <dbReference type="Proteomes" id="UP000005974"/>
    </source>
</evidence>
<keyword evidence="1" id="KW-0812">Transmembrane</keyword>
<comment type="caution">
    <text evidence="3">The sequence shown here is derived from an EMBL/GenBank/DDBJ whole genome shotgun (WGS) entry which is preliminary data.</text>
</comment>
<dbReference type="OrthoDB" id="9809908at2"/>
<dbReference type="EMBL" id="AGXJ01000073">
    <property type="protein sequence ID" value="EIY29100.1"/>
    <property type="molecule type" value="Genomic_DNA"/>
</dbReference>
<name>I8VRP4_9BACT</name>
<sequence>MPDNIELNKAWCYSCHYLMENKKAAAKLTLSIIVLLLLCISTFSALSDVTTFNVTGILSNFIFNLPIILLVGYVDYILITYRQKKRHCGIGLSLLVDFTTTAVFFLVLETLAAGICSFLQVKDFYSLKNLLAGILLNCMVVSLIEIFLYHKSQLENEMKLNIAEKEKAVYQFETLKNQINPHFLFNSLNVLSSLAYQDAEKANLFAKKLSSVYRYLLATHERETVTLQEEMQFVDSYLYLEKIRFGDTLQIHIEYNKKSQDKAVFPASLQMLVENAIKHNISTPKSPLVIHIKIDTSGITVSNNLQLRNYVIRNGMGLNNLKKQYLLHKQEINIIKTETNFTVKLPFVGI</sequence>